<dbReference type="EMBL" id="UINC01001411">
    <property type="protein sequence ID" value="SUZ80024.1"/>
    <property type="molecule type" value="Genomic_DNA"/>
</dbReference>
<organism evidence="2">
    <name type="scientific">marine metagenome</name>
    <dbReference type="NCBI Taxonomy" id="408172"/>
    <lineage>
        <taxon>unclassified sequences</taxon>
        <taxon>metagenomes</taxon>
        <taxon>ecological metagenomes</taxon>
    </lineage>
</organism>
<gene>
    <name evidence="2" type="ORF">METZ01_LOCUS32878</name>
</gene>
<feature type="coiled-coil region" evidence="1">
    <location>
        <begin position="62"/>
        <end position="89"/>
    </location>
</feature>
<dbReference type="AlphaFoldDB" id="A0A381QM53"/>
<evidence type="ECO:0000256" key="1">
    <source>
        <dbReference type="SAM" id="Coils"/>
    </source>
</evidence>
<keyword evidence="1" id="KW-0175">Coiled coil</keyword>
<name>A0A381QM53_9ZZZZ</name>
<reference evidence="2" key="1">
    <citation type="submission" date="2018-05" db="EMBL/GenBank/DDBJ databases">
        <authorList>
            <person name="Lanie J.A."/>
            <person name="Ng W.-L."/>
            <person name="Kazmierczak K.M."/>
            <person name="Andrzejewski T.M."/>
            <person name="Davidsen T.M."/>
            <person name="Wayne K.J."/>
            <person name="Tettelin H."/>
            <person name="Glass J.I."/>
            <person name="Rusch D."/>
            <person name="Podicherti R."/>
            <person name="Tsui H.-C.T."/>
            <person name="Winkler M.E."/>
        </authorList>
    </citation>
    <scope>NUCLEOTIDE SEQUENCE</scope>
</reference>
<proteinExistence type="predicted"/>
<sequence length="202" mass="23248">MDRVPEDGKKEPRIDVRTLPDSVARLWETMLRLDPQWDLSKWLDERATEELELVEVHLGRERLRLEQRLHRIETLVRKLKRKREAAQGTSWTDPHQRNLFDVYEPATQVKSMGGQQPEEVVPLVDFGALGTEDDPLLTIVSEHIMSIIEEAGAAKTEIHFDEISNALEPLGIRVDEIDEALAWLLQRRMVIELGQDVFGIDG</sequence>
<evidence type="ECO:0000313" key="2">
    <source>
        <dbReference type="EMBL" id="SUZ80024.1"/>
    </source>
</evidence>
<protein>
    <submittedName>
        <fullName evidence="2">Uncharacterized protein</fullName>
    </submittedName>
</protein>
<accession>A0A381QM53</accession>